<organism evidence="15 16">
    <name type="scientific">Curtobacterium salicis</name>
    <dbReference type="NCBI Taxonomy" id="1779862"/>
    <lineage>
        <taxon>Bacteria</taxon>
        <taxon>Bacillati</taxon>
        <taxon>Actinomycetota</taxon>
        <taxon>Actinomycetes</taxon>
        <taxon>Micrococcales</taxon>
        <taxon>Microbacteriaceae</taxon>
        <taxon>Curtobacterium</taxon>
    </lineage>
</organism>
<feature type="transmembrane region" description="Helical" evidence="13">
    <location>
        <begin position="212"/>
        <end position="238"/>
    </location>
</feature>
<evidence type="ECO:0000256" key="12">
    <source>
        <dbReference type="RuleBase" id="RU003945"/>
    </source>
</evidence>
<protein>
    <recommendedName>
        <fullName evidence="3">Membrane protein insertase YidC</fullName>
    </recommendedName>
    <alternativeName>
        <fullName evidence="11">Foldase YidC</fullName>
    </alternativeName>
    <alternativeName>
        <fullName evidence="10">Membrane integrase YidC</fullName>
    </alternativeName>
    <alternativeName>
        <fullName evidence="9">Membrane protein YidC</fullName>
    </alternativeName>
</protein>
<keyword evidence="5 13" id="KW-1133">Transmembrane helix</keyword>
<evidence type="ECO:0000256" key="5">
    <source>
        <dbReference type="ARBA" id="ARBA00022989"/>
    </source>
</evidence>
<keyword evidence="16" id="KW-1185">Reference proteome</keyword>
<evidence type="ECO:0000256" key="4">
    <source>
        <dbReference type="ARBA" id="ARBA00022692"/>
    </source>
</evidence>
<comment type="subunit">
    <text evidence="8">Interacts with the Sec translocase complex via SecD. Specifically interacts with transmembrane segments of nascent integral membrane proteins during membrane integration.</text>
</comment>
<dbReference type="InterPro" id="IPR001708">
    <property type="entry name" value="YidC/ALB3/OXA1/COX18"/>
</dbReference>
<dbReference type="RefSeq" id="WP_166778974.1">
    <property type="nucleotide sequence ID" value="NZ_JAAOYO010000001.1"/>
</dbReference>
<evidence type="ECO:0000256" key="10">
    <source>
        <dbReference type="ARBA" id="ARBA00033245"/>
    </source>
</evidence>
<dbReference type="PANTHER" id="PTHR12428">
    <property type="entry name" value="OXA1"/>
    <property type="match status" value="1"/>
</dbReference>
<evidence type="ECO:0000259" key="14">
    <source>
        <dbReference type="Pfam" id="PF02096"/>
    </source>
</evidence>
<evidence type="ECO:0000256" key="8">
    <source>
        <dbReference type="ARBA" id="ARBA00026028"/>
    </source>
</evidence>
<evidence type="ECO:0000313" key="15">
    <source>
        <dbReference type="EMBL" id="NII39834.1"/>
    </source>
</evidence>
<keyword evidence="4 12" id="KW-0812">Transmembrane</keyword>
<sequence length="256" mass="26889">MDITTLPGLSTLLHAGTTLVTTLTDLLTPVAGTAAAALAVVLLTLAVRLLLVPLAVLQVRAERDRRRLAPRIAELRRRAGTDTARFQRSLQALYTSERVSPLAGCLPVLAQAPVVSLLYTLFTHASIDGTVNTLLRATLAGIPLAQSAVTVVTSPLWVHGWVVLLLLAVLAVVVELTRRAQLHGNPAPASQSGDPAVSGATAMTGIARWMPFVSVGFAAIAPLAAALYVVTSAVWTLGERAVLRRVLRERAAVGLA</sequence>
<comment type="subcellular location">
    <subcellularLocation>
        <location evidence="1 12">Membrane</location>
        <topology evidence="1 12">Multi-pass membrane protein</topology>
    </subcellularLocation>
</comment>
<evidence type="ECO:0000256" key="2">
    <source>
        <dbReference type="ARBA" id="ARBA00010527"/>
    </source>
</evidence>
<evidence type="ECO:0000256" key="13">
    <source>
        <dbReference type="SAM" id="Phobius"/>
    </source>
</evidence>
<comment type="caution">
    <text evidence="15">The sequence shown here is derived from an EMBL/GenBank/DDBJ whole genome shotgun (WGS) entry which is preliminary data.</text>
</comment>
<proteinExistence type="inferred from homology"/>
<evidence type="ECO:0000256" key="3">
    <source>
        <dbReference type="ARBA" id="ARBA00015325"/>
    </source>
</evidence>
<feature type="transmembrane region" description="Helical" evidence="13">
    <location>
        <begin position="156"/>
        <end position="174"/>
    </location>
</feature>
<evidence type="ECO:0000256" key="6">
    <source>
        <dbReference type="ARBA" id="ARBA00023136"/>
    </source>
</evidence>
<evidence type="ECO:0000313" key="16">
    <source>
        <dbReference type="Proteomes" id="UP001318300"/>
    </source>
</evidence>
<evidence type="ECO:0000256" key="9">
    <source>
        <dbReference type="ARBA" id="ARBA00031538"/>
    </source>
</evidence>
<evidence type="ECO:0000256" key="1">
    <source>
        <dbReference type="ARBA" id="ARBA00004141"/>
    </source>
</evidence>
<keyword evidence="6 13" id="KW-0472">Membrane</keyword>
<gene>
    <name evidence="15" type="ORF">E9228_000453</name>
</gene>
<comment type="function">
    <text evidence="7">Required for the insertion and/or proper folding and/or complex formation of integral membrane proteins into the membrane. Involved in integration of membrane proteins that insert both dependently and independently of the Sec translocase complex, as well as at least some lipoproteins. Aids folding of multispanning membrane proteins.</text>
</comment>
<evidence type="ECO:0000256" key="7">
    <source>
        <dbReference type="ARBA" id="ARBA00025034"/>
    </source>
</evidence>
<evidence type="ECO:0000256" key="11">
    <source>
        <dbReference type="ARBA" id="ARBA00033342"/>
    </source>
</evidence>
<feature type="domain" description="Membrane insertase YidC/Oxa/ALB C-terminal" evidence="14">
    <location>
        <begin position="37"/>
        <end position="244"/>
    </location>
</feature>
<dbReference type="InterPro" id="IPR028055">
    <property type="entry name" value="YidC/Oxa/ALB_C"/>
</dbReference>
<dbReference type="EMBL" id="JAAOYO010000001">
    <property type="protein sequence ID" value="NII39834.1"/>
    <property type="molecule type" value="Genomic_DNA"/>
</dbReference>
<feature type="transmembrane region" description="Helical" evidence="13">
    <location>
        <begin position="34"/>
        <end position="57"/>
    </location>
</feature>
<comment type="similarity">
    <text evidence="2">Belongs to the OXA1/ALB3/YidC family. Type 1 subfamily.</text>
</comment>
<name>A0ABX0T6P5_9MICO</name>
<accession>A0ABX0T6P5</accession>
<dbReference type="Proteomes" id="UP001318300">
    <property type="component" value="Unassembled WGS sequence"/>
</dbReference>
<dbReference type="NCBIfam" id="TIGR03592">
    <property type="entry name" value="yidC_oxa1_cterm"/>
    <property type="match status" value="1"/>
</dbReference>
<reference evidence="15 16" key="1">
    <citation type="submission" date="2020-03" db="EMBL/GenBank/DDBJ databases">
        <title>Above-ground endophytic microbial communities from plants in different locations in the United States.</title>
        <authorList>
            <person name="Frank C."/>
        </authorList>
    </citation>
    <scope>NUCLEOTIDE SEQUENCE [LARGE SCALE GENOMIC DNA]</scope>
    <source>
        <strain evidence="15 16">WW7</strain>
    </source>
</reference>
<dbReference type="PANTHER" id="PTHR12428:SF65">
    <property type="entry name" value="CYTOCHROME C OXIDASE ASSEMBLY PROTEIN COX18, MITOCHONDRIAL"/>
    <property type="match status" value="1"/>
</dbReference>
<dbReference type="Pfam" id="PF02096">
    <property type="entry name" value="60KD_IMP"/>
    <property type="match status" value="1"/>
</dbReference>